<dbReference type="InterPro" id="IPR036179">
    <property type="entry name" value="Ig-like_dom_sf"/>
</dbReference>
<dbReference type="InterPro" id="IPR003599">
    <property type="entry name" value="Ig_sub"/>
</dbReference>
<evidence type="ECO:0000259" key="1">
    <source>
        <dbReference type="SMART" id="SM00409"/>
    </source>
</evidence>
<name>A0A1I8H6J6_9PLAT</name>
<evidence type="ECO:0000313" key="3">
    <source>
        <dbReference type="WBParaSite" id="maker-uti_cns_0004682-snap-gene-0.13-mRNA-1"/>
    </source>
</evidence>
<dbReference type="WBParaSite" id="maker-uti_cns_0004682-snap-gene-0.13-mRNA-1">
    <property type="protein sequence ID" value="maker-uti_cns_0004682-snap-gene-0.13-mRNA-1"/>
    <property type="gene ID" value="maker-uti_cns_0004682-snap-gene-0.13"/>
</dbReference>
<accession>A0A1I8H6J6</accession>
<dbReference type="AlphaFoldDB" id="A0A1I8H6J6"/>
<evidence type="ECO:0000313" key="2">
    <source>
        <dbReference type="Proteomes" id="UP000095280"/>
    </source>
</evidence>
<keyword evidence="2" id="KW-1185">Reference proteome</keyword>
<sequence>FRTPPLVAEGSDLEVRCYLRYKGSELSTVSNQLQLCLPNGSCIAGQELNVGSAQPQHSGIYTCRFGAVNSSTIVKVLSASSAQLVAENSNFTLNCSVHCGIEKDCTDAADLQLCLPNSTCLPEARLTGSARPGSSASSPDQKVAENSSFTVGCGLNYTSSDLSSLLSKMKLCTPAGNCSANHSVKIAMANPAHSGIYTCQIDSTRKQARVSVL</sequence>
<protein>
    <submittedName>
        <fullName evidence="3">Ig-like domain-containing protein</fullName>
    </submittedName>
</protein>
<dbReference type="Proteomes" id="UP000095280">
    <property type="component" value="Unplaced"/>
</dbReference>
<feature type="domain" description="Immunoglobulin" evidence="1">
    <location>
        <begin position="2"/>
        <end position="77"/>
    </location>
</feature>
<proteinExistence type="predicted"/>
<dbReference type="SMART" id="SM00409">
    <property type="entry name" value="IG"/>
    <property type="match status" value="2"/>
</dbReference>
<reference evidence="3" key="1">
    <citation type="submission" date="2016-11" db="UniProtKB">
        <authorList>
            <consortium name="WormBaseParasite"/>
        </authorList>
    </citation>
    <scope>IDENTIFICATION</scope>
</reference>
<feature type="domain" description="Immunoglobulin" evidence="1">
    <location>
        <begin position="80"/>
        <end position="213"/>
    </location>
</feature>
<dbReference type="SUPFAM" id="SSF48726">
    <property type="entry name" value="Immunoglobulin"/>
    <property type="match status" value="1"/>
</dbReference>
<organism evidence="2 3">
    <name type="scientific">Macrostomum lignano</name>
    <dbReference type="NCBI Taxonomy" id="282301"/>
    <lineage>
        <taxon>Eukaryota</taxon>
        <taxon>Metazoa</taxon>
        <taxon>Spiralia</taxon>
        <taxon>Lophotrochozoa</taxon>
        <taxon>Platyhelminthes</taxon>
        <taxon>Rhabditophora</taxon>
        <taxon>Macrostomorpha</taxon>
        <taxon>Macrostomida</taxon>
        <taxon>Macrostomidae</taxon>
        <taxon>Macrostomum</taxon>
    </lineage>
</organism>